<keyword evidence="2" id="KW-1185">Reference proteome</keyword>
<dbReference type="EMBL" id="JAWDGP010001707">
    <property type="protein sequence ID" value="KAK3788977.1"/>
    <property type="molecule type" value="Genomic_DNA"/>
</dbReference>
<proteinExistence type="predicted"/>
<evidence type="ECO:0000313" key="1">
    <source>
        <dbReference type="EMBL" id="KAK3788977.1"/>
    </source>
</evidence>
<organism evidence="1 2">
    <name type="scientific">Elysia crispata</name>
    <name type="common">lettuce slug</name>
    <dbReference type="NCBI Taxonomy" id="231223"/>
    <lineage>
        <taxon>Eukaryota</taxon>
        <taxon>Metazoa</taxon>
        <taxon>Spiralia</taxon>
        <taxon>Lophotrochozoa</taxon>
        <taxon>Mollusca</taxon>
        <taxon>Gastropoda</taxon>
        <taxon>Heterobranchia</taxon>
        <taxon>Euthyneura</taxon>
        <taxon>Panpulmonata</taxon>
        <taxon>Sacoglossa</taxon>
        <taxon>Placobranchoidea</taxon>
        <taxon>Plakobranchidae</taxon>
        <taxon>Elysia</taxon>
    </lineage>
</organism>
<name>A0AAE1AJP2_9GAST</name>
<reference evidence="1" key="1">
    <citation type="journal article" date="2023" name="G3 (Bethesda)">
        <title>A reference genome for the long-term kleptoplast-retaining sea slug Elysia crispata morphotype clarki.</title>
        <authorList>
            <person name="Eastman K.E."/>
            <person name="Pendleton A.L."/>
            <person name="Shaikh M.A."/>
            <person name="Suttiyut T."/>
            <person name="Ogas R."/>
            <person name="Tomko P."/>
            <person name="Gavelis G."/>
            <person name="Widhalm J.R."/>
            <person name="Wisecaver J.H."/>
        </authorList>
    </citation>
    <scope>NUCLEOTIDE SEQUENCE</scope>
    <source>
        <strain evidence="1">ECLA1</strain>
    </source>
</reference>
<dbReference type="AlphaFoldDB" id="A0AAE1AJP2"/>
<accession>A0AAE1AJP2</accession>
<gene>
    <name evidence="1" type="ORF">RRG08_039585</name>
</gene>
<dbReference type="Proteomes" id="UP001283361">
    <property type="component" value="Unassembled WGS sequence"/>
</dbReference>
<evidence type="ECO:0000313" key="2">
    <source>
        <dbReference type="Proteomes" id="UP001283361"/>
    </source>
</evidence>
<protein>
    <submittedName>
        <fullName evidence="1">Uncharacterized protein</fullName>
    </submittedName>
</protein>
<comment type="caution">
    <text evidence="1">The sequence shown here is derived from an EMBL/GenBank/DDBJ whole genome shotgun (WGS) entry which is preliminary data.</text>
</comment>
<sequence length="107" mass="12264">MFAGKTPRLLTEGNTCLAERLGKENISPHSFGLKVREENVDWRGQDTDKPRKESRRFMEASRIRLTGCLRFTTRATRNRQTAFDHLPTVREVDVLTRLAGSKFANLS</sequence>